<reference evidence="1 2" key="1">
    <citation type="submission" date="2018-02" db="EMBL/GenBank/DDBJ databases">
        <title>Draft genome sequence of bacterial isolates from marine environment.</title>
        <authorList>
            <person name="Singh S.K."/>
            <person name="Hill R."/>
            <person name="Major S."/>
            <person name="Cai H."/>
            <person name="Li Y."/>
        </authorList>
    </citation>
    <scope>NUCLEOTIDE SEQUENCE [LARGE SCALE GENOMIC DNA]</scope>
    <source>
        <strain evidence="1 2">IMET F</strain>
    </source>
</reference>
<evidence type="ECO:0000313" key="2">
    <source>
        <dbReference type="Proteomes" id="UP000238565"/>
    </source>
</evidence>
<dbReference type="Gene3D" id="2.40.160.50">
    <property type="entry name" value="membrane protein fhac: a member of the omp85/tpsb transporter family"/>
    <property type="match status" value="1"/>
</dbReference>
<dbReference type="RefSeq" id="WP_104793890.1">
    <property type="nucleotide sequence ID" value="NZ_PTPZ01000005.1"/>
</dbReference>
<evidence type="ECO:0000313" key="1">
    <source>
        <dbReference type="EMBL" id="PPZ91205.1"/>
    </source>
</evidence>
<proteinExistence type="predicted"/>
<name>A0A2S7I3Y9_9FLAO</name>
<comment type="caution">
    <text evidence="1">The sequence shown here is derived from an EMBL/GenBank/DDBJ whole genome shotgun (WGS) entry which is preliminary data.</text>
</comment>
<protein>
    <submittedName>
        <fullName evidence="1">Uncharacterized protein</fullName>
    </submittedName>
</protein>
<organism evidence="1 2">
    <name type="scientific">Cloacibacterium normanense</name>
    <dbReference type="NCBI Taxonomy" id="237258"/>
    <lineage>
        <taxon>Bacteria</taxon>
        <taxon>Pseudomonadati</taxon>
        <taxon>Bacteroidota</taxon>
        <taxon>Flavobacteriia</taxon>
        <taxon>Flavobacteriales</taxon>
        <taxon>Weeksellaceae</taxon>
    </lineage>
</organism>
<dbReference type="AlphaFoldDB" id="A0A2S7I3Y9"/>
<accession>A0A2S7I3Y9</accession>
<dbReference type="EMBL" id="PTPZ01000005">
    <property type="protein sequence ID" value="PPZ91205.1"/>
    <property type="molecule type" value="Genomic_DNA"/>
</dbReference>
<dbReference type="Proteomes" id="UP000238565">
    <property type="component" value="Unassembled WGS sequence"/>
</dbReference>
<sequence>MKKNLYIFLIFLPFFLKSQQKQFILVDVQTQKEFVKKDSLSAVKFLDSLVENNYYLTKILNVEKVEKTTKIVFDKGKNFNEAKVKFSSETALFLKSKPEIFTKNLDSLKQNINQRYTNEGFAFNRVKTQFLGLENDVPKVEISVFKGDKRVINGFVLQGFTKVPKRFIKNLEKEFVGKTYDDVNLLKINSRLENHPFLMLEKTPQTLFTKDSTQIYLTFQKKKANNFDGIIGFGNNDKKKFSFTGSINLNLKNVFNSFETISLYWQRNQQSGQNFDLLTDIPYLFGSNIGTNLNMNIYRQDSTFANVKFRPALYFHLSSKHKIGARGNFEISSVLDDTYTSGQDFSKKGIGAFYEFTETSEEPLFVYKTKIIGEADLLSSFYQNLDKTFQQTRYFLFAERNFHIKGNHYFNVKAESAMLDSDGEITTNELFRIGGYNSFRGFNEQSLFTDFYAFGGVEYRYLVSNQAFFDVFGQLANVRNSSLKTTSKLYSFGLGFNFLLPIGLMTFQISNGQEFNNPFKFQDTKIHWGIISKF</sequence>
<gene>
    <name evidence="1" type="ORF">C3729_09320</name>
</gene>